<reference evidence="2 3" key="1">
    <citation type="journal article" date="2023" name="Mol. Phylogenet. Evol.">
        <title>Genome-scale phylogeny and comparative genomics of the fungal order Sordariales.</title>
        <authorList>
            <person name="Hensen N."/>
            <person name="Bonometti L."/>
            <person name="Westerberg I."/>
            <person name="Brannstrom I.O."/>
            <person name="Guillou S."/>
            <person name="Cros-Aarteil S."/>
            <person name="Calhoun S."/>
            <person name="Haridas S."/>
            <person name="Kuo A."/>
            <person name="Mondo S."/>
            <person name="Pangilinan J."/>
            <person name="Riley R."/>
            <person name="LaButti K."/>
            <person name="Andreopoulos B."/>
            <person name="Lipzen A."/>
            <person name="Chen C."/>
            <person name="Yan M."/>
            <person name="Daum C."/>
            <person name="Ng V."/>
            <person name="Clum A."/>
            <person name="Steindorff A."/>
            <person name="Ohm R.A."/>
            <person name="Martin F."/>
            <person name="Silar P."/>
            <person name="Natvig D.O."/>
            <person name="Lalanne C."/>
            <person name="Gautier V."/>
            <person name="Ament-Velasquez S.L."/>
            <person name="Kruys A."/>
            <person name="Hutchinson M.I."/>
            <person name="Powell A.J."/>
            <person name="Barry K."/>
            <person name="Miller A.N."/>
            <person name="Grigoriev I.V."/>
            <person name="Debuchy R."/>
            <person name="Gladieux P."/>
            <person name="Hiltunen Thoren M."/>
            <person name="Johannesson H."/>
        </authorList>
    </citation>
    <scope>NUCLEOTIDE SEQUENCE [LARGE SCALE GENOMIC DNA]</scope>
    <source>
        <strain evidence="2 3">FGSC 10403</strain>
    </source>
</reference>
<evidence type="ECO:0000256" key="1">
    <source>
        <dbReference type="SAM" id="MobiDB-lite"/>
    </source>
</evidence>
<gene>
    <name evidence="2" type="ORF">B0T23DRAFT_99257</name>
</gene>
<dbReference type="EMBL" id="JAULSX010000002">
    <property type="protein sequence ID" value="KAK3498012.1"/>
    <property type="molecule type" value="Genomic_DNA"/>
</dbReference>
<feature type="region of interest" description="Disordered" evidence="1">
    <location>
        <begin position="325"/>
        <end position="448"/>
    </location>
</feature>
<proteinExistence type="predicted"/>
<organism evidence="2 3">
    <name type="scientific">Neurospora hispaniola</name>
    <dbReference type="NCBI Taxonomy" id="588809"/>
    <lineage>
        <taxon>Eukaryota</taxon>
        <taxon>Fungi</taxon>
        <taxon>Dikarya</taxon>
        <taxon>Ascomycota</taxon>
        <taxon>Pezizomycotina</taxon>
        <taxon>Sordariomycetes</taxon>
        <taxon>Sordariomycetidae</taxon>
        <taxon>Sordariales</taxon>
        <taxon>Sordariaceae</taxon>
        <taxon>Neurospora</taxon>
    </lineage>
</organism>
<feature type="compositionally biased region" description="Basic and acidic residues" evidence="1">
    <location>
        <begin position="273"/>
        <end position="291"/>
    </location>
</feature>
<feature type="region of interest" description="Disordered" evidence="1">
    <location>
        <begin position="1"/>
        <end position="81"/>
    </location>
</feature>
<feature type="compositionally biased region" description="Polar residues" evidence="1">
    <location>
        <begin position="348"/>
        <end position="362"/>
    </location>
</feature>
<comment type="caution">
    <text evidence="2">The sequence shown here is derived from an EMBL/GenBank/DDBJ whole genome shotgun (WGS) entry which is preliminary data.</text>
</comment>
<feature type="compositionally biased region" description="Basic and acidic residues" evidence="1">
    <location>
        <begin position="65"/>
        <end position="81"/>
    </location>
</feature>
<accession>A0AAJ0IE45</accession>
<dbReference type="GeneID" id="87879730"/>
<feature type="compositionally biased region" description="Polar residues" evidence="1">
    <location>
        <begin position="54"/>
        <end position="64"/>
    </location>
</feature>
<evidence type="ECO:0000313" key="2">
    <source>
        <dbReference type="EMBL" id="KAK3498012.1"/>
    </source>
</evidence>
<name>A0AAJ0IE45_9PEZI</name>
<dbReference type="RefSeq" id="XP_062696276.1">
    <property type="nucleotide sequence ID" value="XM_062842108.1"/>
</dbReference>
<dbReference type="AlphaFoldDB" id="A0AAJ0IE45"/>
<protein>
    <submittedName>
        <fullName evidence="2">Uncharacterized protein</fullName>
    </submittedName>
</protein>
<feature type="region of interest" description="Disordered" evidence="1">
    <location>
        <begin position="116"/>
        <end position="142"/>
    </location>
</feature>
<keyword evidence="3" id="KW-1185">Reference proteome</keyword>
<evidence type="ECO:0000313" key="3">
    <source>
        <dbReference type="Proteomes" id="UP001285908"/>
    </source>
</evidence>
<feature type="compositionally biased region" description="Polar residues" evidence="1">
    <location>
        <begin position="30"/>
        <end position="43"/>
    </location>
</feature>
<feature type="compositionally biased region" description="Polar residues" evidence="1">
    <location>
        <begin position="370"/>
        <end position="383"/>
    </location>
</feature>
<feature type="region of interest" description="Disordered" evidence="1">
    <location>
        <begin position="273"/>
        <end position="296"/>
    </location>
</feature>
<sequence length="448" mass="50041">MLVPLMFLPDLEGTSKTPESRSKTRLKPQLHTQKNHNCYNGTRTLPIATLVRPQHNSTPDSDSQPQREDKPKSESKTHKDESPLYEVTLYYPHNRACTIYRSREDFWLLRTGLLSSSSSTAPQPLATLPTENKEESEGDSEDVDKWDAMLKEALKRFKTSGHGRHSVEWFLRRRLGDCERMASGKGAGLPTGTTRRVRIKKPRNMDDMKTMDERAGMQGYLVDFMAKLDEKVAVRDGVCLHDKDTEEEDDVISREIWTDDELKIVKDESVKDEGKRCGEGKEADREGDKVNDNPTDIHTAEETRERQFNGTEVVIGLDTISLCQSKPIPDLSNLGGQSIAARRKSRQMTENTGPLDQKTVPSTEGALQRNMDNVETSILNSESAVGVDTDEDSSSDGTTVLTPTSSSAGEMSPGDPPPDEAHMYKFMYSPRASDSDWGPEDSQSSPTK</sequence>
<dbReference type="Proteomes" id="UP001285908">
    <property type="component" value="Unassembled WGS sequence"/>
</dbReference>